<dbReference type="Pfam" id="PF05257">
    <property type="entry name" value="CHAP"/>
    <property type="match status" value="1"/>
</dbReference>
<dbReference type="EMBL" id="JAATEJ010000043">
    <property type="protein sequence ID" value="NJP48242.1"/>
    <property type="molecule type" value="Genomic_DNA"/>
</dbReference>
<dbReference type="PROSITE" id="PS51935">
    <property type="entry name" value="NLPC_P60"/>
    <property type="match status" value="1"/>
</dbReference>
<dbReference type="InterPro" id="IPR007921">
    <property type="entry name" value="CHAP_dom"/>
</dbReference>
<dbReference type="InterPro" id="IPR000064">
    <property type="entry name" value="NLP_P60_dom"/>
</dbReference>
<dbReference type="SUPFAM" id="SSF54001">
    <property type="entry name" value="Cysteine proteinases"/>
    <property type="match status" value="1"/>
</dbReference>
<dbReference type="Proteomes" id="UP000734511">
    <property type="component" value="Unassembled WGS sequence"/>
</dbReference>
<dbReference type="InterPro" id="IPR038765">
    <property type="entry name" value="Papain-like_cys_pep_sf"/>
</dbReference>
<keyword evidence="2" id="KW-0645">Protease</keyword>
<reference evidence="6 7" key="1">
    <citation type="submission" date="2020-03" db="EMBL/GenBank/DDBJ databases">
        <title>WGS of actinomycetes isolated from Thailand.</title>
        <authorList>
            <person name="Thawai C."/>
        </authorList>
    </citation>
    <scope>NUCLEOTIDE SEQUENCE [LARGE SCALE GENOMIC DNA]</scope>
    <source>
        <strain evidence="6 7">PRB2-1</strain>
    </source>
</reference>
<comment type="similarity">
    <text evidence="1">Belongs to the peptidase C40 family.</text>
</comment>
<sequence length="280" mass="28606">MSVSSTTLGRRFRRIAAQLAVVAAVVAGIAVVPALSASASVGAYVWGTDGDNLNVRASASTTAAVVASLAAGQSVTIDCQTTGPTVNGTSVWDHLPAYGGYATDAYLYTGYDGFDPGLPRCGGSTPPSGTGAAVVSTAQAQVGNGPGKYTGAAGVSSDTNWCSLFVTWVWRQNGVPAPYDIYSGDLFYWSLNRGQAHYGTSGMKPGDAVFFGDGPQPQSGSYVPSVHVGIVKSVNGNGTINTVEGNYWLGGVSQVYAPAAFDPTVPRSDVGVVYGYAHPA</sequence>
<evidence type="ECO:0000256" key="4">
    <source>
        <dbReference type="ARBA" id="ARBA00022807"/>
    </source>
</evidence>
<gene>
    <name evidence="6" type="ORF">HCN08_33305</name>
</gene>
<dbReference type="Gene3D" id="2.30.30.40">
    <property type="entry name" value="SH3 Domains"/>
    <property type="match status" value="1"/>
</dbReference>
<protein>
    <submittedName>
        <fullName evidence="6">CHAP domain-containing protein</fullName>
    </submittedName>
</protein>
<name>A0ABX0ZZC9_9ACTN</name>
<keyword evidence="4" id="KW-0788">Thiol protease</keyword>
<keyword evidence="3" id="KW-0378">Hydrolase</keyword>
<proteinExistence type="inferred from homology"/>
<evidence type="ECO:0000256" key="2">
    <source>
        <dbReference type="ARBA" id="ARBA00022670"/>
    </source>
</evidence>
<accession>A0ABX0ZZC9</accession>
<keyword evidence="7" id="KW-1185">Reference proteome</keyword>
<evidence type="ECO:0000313" key="7">
    <source>
        <dbReference type="Proteomes" id="UP000734511"/>
    </source>
</evidence>
<dbReference type="RefSeq" id="WP_167987066.1">
    <property type="nucleotide sequence ID" value="NZ_JAATEJ010000043.1"/>
</dbReference>
<evidence type="ECO:0000313" key="6">
    <source>
        <dbReference type="EMBL" id="NJP48242.1"/>
    </source>
</evidence>
<evidence type="ECO:0000256" key="1">
    <source>
        <dbReference type="ARBA" id="ARBA00007074"/>
    </source>
</evidence>
<feature type="domain" description="NlpC/P60" evidence="5">
    <location>
        <begin position="128"/>
        <end position="259"/>
    </location>
</feature>
<dbReference type="Gene3D" id="3.90.1720.10">
    <property type="entry name" value="endopeptidase domain like (from Nostoc punctiforme)"/>
    <property type="match status" value="1"/>
</dbReference>
<evidence type="ECO:0000259" key="5">
    <source>
        <dbReference type="PROSITE" id="PS51935"/>
    </source>
</evidence>
<comment type="caution">
    <text evidence="6">The sequence shown here is derived from an EMBL/GenBank/DDBJ whole genome shotgun (WGS) entry which is preliminary data.</text>
</comment>
<organism evidence="6 7">
    <name type="scientific">Actinacidiphila epipremni</name>
    <dbReference type="NCBI Taxonomy" id="2053013"/>
    <lineage>
        <taxon>Bacteria</taxon>
        <taxon>Bacillati</taxon>
        <taxon>Actinomycetota</taxon>
        <taxon>Actinomycetes</taxon>
        <taxon>Kitasatosporales</taxon>
        <taxon>Streptomycetaceae</taxon>
        <taxon>Actinacidiphila</taxon>
    </lineage>
</organism>
<evidence type="ECO:0000256" key="3">
    <source>
        <dbReference type="ARBA" id="ARBA00022801"/>
    </source>
</evidence>